<dbReference type="eggNOG" id="COG1247">
    <property type="taxonomic scope" value="Bacteria"/>
</dbReference>
<dbReference type="SUPFAM" id="SSF55729">
    <property type="entry name" value="Acyl-CoA N-acyltransferases (Nat)"/>
    <property type="match status" value="1"/>
</dbReference>
<keyword evidence="1" id="KW-0808">Transferase</keyword>
<dbReference type="FunFam" id="3.40.630.30:FF:000026">
    <property type="entry name" value="Phosphinothricin acetyltransferase"/>
    <property type="match status" value="1"/>
</dbReference>
<dbReference type="KEGG" id="paj:PAJ_0940"/>
<evidence type="ECO:0000256" key="4">
    <source>
        <dbReference type="ARBA" id="ARBA00051334"/>
    </source>
</evidence>
<proteinExistence type="predicted"/>
<protein>
    <submittedName>
        <fullName evidence="6">Acetyltransferase</fullName>
    </submittedName>
</protein>
<dbReference type="Pfam" id="PF13420">
    <property type="entry name" value="Acetyltransf_4"/>
    <property type="match status" value="1"/>
</dbReference>
<dbReference type="PANTHER" id="PTHR43072:SF23">
    <property type="entry name" value="UPF0039 PROTEIN C11D3.02C"/>
    <property type="match status" value="1"/>
</dbReference>
<dbReference type="InterPro" id="IPR000182">
    <property type="entry name" value="GNAT_dom"/>
</dbReference>
<dbReference type="CDD" id="cd04301">
    <property type="entry name" value="NAT_SF"/>
    <property type="match status" value="1"/>
</dbReference>
<dbReference type="AlphaFoldDB" id="A0A0H3KZE9"/>
<dbReference type="HOGENOM" id="CLU_013985_4_4_6"/>
<dbReference type="Proteomes" id="UP000006690">
    <property type="component" value="Chromosome"/>
</dbReference>
<dbReference type="EMBL" id="AP012032">
    <property type="protein sequence ID" value="BAK11020.1"/>
    <property type="molecule type" value="Genomic_DNA"/>
</dbReference>
<keyword evidence="2" id="KW-0012">Acyltransferase</keyword>
<evidence type="ECO:0000256" key="1">
    <source>
        <dbReference type="ARBA" id="ARBA00022679"/>
    </source>
</evidence>
<gene>
    <name evidence="6" type="ordered locus">PAJ_0940</name>
</gene>
<reference evidence="7" key="1">
    <citation type="journal article" date="2012" name="Appl. Microbiol. Biotechnol.">
        <title>The complete genome sequence of Pantoea ananatis AJ13355, an organism with great biotechnological potential.</title>
        <authorList>
            <person name="Hara Y."/>
            <person name="Kadotani N."/>
            <person name="Izui H."/>
            <person name="Katashkina J.I."/>
            <person name="Kuvaeva T.M."/>
            <person name="Andreeva I.G."/>
            <person name="Golubeva L.I."/>
            <person name="Malko D.B."/>
            <person name="Makeev V.J."/>
            <person name="Mashko S.V."/>
            <person name="Kozlov Y.I."/>
        </authorList>
    </citation>
    <scope>NUCLEOTIDE SEQUENCE [LARGE SCALE GENOMIC DNA]</scope>
    <source>
        <strain evidence="7">AJ13355</strain>
    </source>
</reference>
<accession>A0A0H3KZE9</accession>
<organism evidence="6 7">
    <name type="scientific">Pantoea ananatis (strain AJ13355)</name>
    <dbReference type="NCBI Taxonomy" id="932677"/>
    <lineage>
        <taxon>Bacteria</taxon>
        <taxon>Pseudomonadati</taxon>
        <taxon>Pseudomonadota</taxon>
        <taxon>Gammaproteobacteria</taxon>
        <taxon>Enterobacterales</taxon>
        <taxon>Erwiniaceae</taxon>
        <taxon>Pantoea</taxon>
    </lineage>
</organism>
<feature type="domain" description="N-acetyltransferase" evidence="5">
    <location>
        <begin position="8"/>
        <end position="162"/>
    </location>
</feature>
<evidence type="ECO:0000259" key="5">
    <source>
        <dbReference type="PROSITE" id="PS51186"/>
    </source>
</evidence>
<name>A0A0H3KZE9_PANAA</name>
<dbReference type="InterPro" id="IPR016181">
    <property type="entry name" value="Acyl_CoA_acyltransferase"/>
</dbReference>
<sequence length="176" mass="20054">MKGGVSTMQIRTATERDAETIAEIYNDAVLNTTAIWNHNKVDFLNRIKWMRDRCEAGFPVIVFVDVDDSVLGYASYGDWRPWDGYRHTVEHSVYVHKRARGRGAGKALMEELIRRAAVQGKHVMVAGIESENVASISLHKKLGFTEVGKMSEVGTKFGRWLDLTFFQLRLDTREHP</sequence>
<comment type="catalytic activity">
    <reaction evidence="3">
        <text>L-methionine sulfoximine + acetyl-CoA = N-acetyl-L-methionine sulfoximine + CoA + H(+)</text>
        <dbReference type="Rhea" id="RHEA:47660"/>
        <dbReference type="ChEBI" id="CHEBI:15378"/>
        <dbReference type="ChEBI" id="CHEBI:57287"/>
        <dbReference type="ChEBI" id="CHEBI:57288"/>
        <dbReference type="ChEBI" id="CHEBI:87826"/>
        <dbReference type="ChEBI" id="CHEBI:87827"/>
    </reaction>
</comment>
<dbReference type="GO" id="GO:0016747">
    <property type="term" value="F:acyltransferase activity, transferring groups other than amino-acyl groups"/>
    <property type="evidence" value="ECO:0007669"/>
    <property type="project" value="InterPro"/>
</dbReference>
<dbReference type="Gene3D" id="3.40.630.30">
    <property type="match status" value="1"/>
</dbReference>
<dbReference type="PANTHER" id="PTHR43072">
    <property type="entry name" value="N-ACETYLTRANSFERASE"/>
    <property type="match status" value="1"/>
</dbReference>
<evidence type="ECO:0000256" key="3">
    <source>
        <dbReference type="ARBA" id="ARBA00050603"/>
    </source>
</evidence>
<dbReference type="PROSITE" id="PS51186">
    <property type="entry name" value="GNAT"/>
    <property type="match status" value="1"/>
</dbReference>
<dbReference type="PATRIC" id="fig|932677.3.peg.1077"/>
<evidence type="ECO:0000313" key="6">
    <source>
        <dbReference type="EMBL" id="BAK11020.1"/>
    </source>
</evidence>
<evidence type="ECO:0000313" key="7">
    <source>
        <dbReference type="Proteomes" id="UP000006690"/>
    </source>
</evidence>
<evidence type="ECO:0000256" key="2">
    <source>
        <dbReference type="ARBA" id="ARBA00023315"/>
    </source>
</evidence>
<comment type="catalytic activity">
    <reaction evidence="4">
        <text>L-methionine sulfone + acetyl-CoA = N-acetyl-L-methionine sulfone + CoA + H(+)</text>
        <dbReference type="Rhea" id="RHEA:47656"/>
        <dbReference type="ChEBI" id="CHEBI:15378"/>
        <dbReference type="ChEBI" id="CHEBI:57287"/>
        <dbReference type="ChEBI" id="CHEBI:57288"/>
        <dbReference type="ChEBI" id="CHEBI:87824"/>
        <dbReference type="ChEBI" id="CHEBI:87825"/>
    </reaction>
</comment>